<accession>A0A2M7T6C6</accession>
<dbReference type="RefSeq" id="WP_286677653.1">
    <property type="nucleotide sequence ID" value="NZ_MNXI01000021.1"/>
</dbReference>
<dbReference type="EMBL" id="PFNG01000203">
    <property type="protein sequence ID" value="PIZ36424.1"/>
    <property type="molecule type" value="Genomic_DNA"/>
</dbReference>
<feature type="transmembrane region" description="Helical" evidence="1">
    <location>
        <begin position="75"/>
        <end position="95"/>
    </location>
</feature>
<keyword evidence="1" id="KW-0812">Transmembrane</keyword>
<feature type="transmembrane region" description="Helical" evidence="1">
    <location>
        <begin position="33"/>
        <end position="55"/>
    </location>
</feature>
<dbReference type="Proteomes" id="UP000230956">
    <property type="component" value="Unassembled WGS sequence"/>
</dbReference>
<organism evidence="2 3">
    <name type="scientific">Candidatus Aquicultor secundus</name>
    <dbReference type="NCBI Taxonomy" id="1973895"/>
    <lineage>
        <taxon>Bacteria</taxon>
        <taxon>Bacillati</taxon>
        <taxon>Actinomycetota</taxon>
        <taxon>Candidatus Aquicultoria</taxon>
        <taxon>Candidatus Aquicultorales</taxon>
        <taxon>Candidatus Aquicultoraceae</taxon>
        <taxon>Candidatus Aquicultor</taxon>
    </lineage>
</organism>
<feature type="transmembrane region" description="Helical" evidence="1">
    <location>
        <begin position="6"/>
        <end position="21"/>
    </location>
</feature>
<sequence length="160" mass="17015">MTTTDWSLLIVMAAALAISWIKNRELTKKAIKIGYKSFVNVLPFFIVVFAAIGLFEVLISPQAIRGLLGGSRGVLAPVIAAVLGSIASGPPAAVFPIGRYLLDQHASVTAVATLLTAWVAVGTASLPAEIAYMGRRFALTRWAVTFVFSIIVGVIMGWLL</sequence>
<name>A0A2M7T6C6_9ACTN</name>
<keyword evidence="1" id="KW-0472">Membrane</keyword>
<evidence type="ECO:0000256" key="1">
    <source>
        <dbReference type="SAM" id="Phobius"/>
    </source>
</evidence>
<dbReference type="AlphaFoldDB" id="A0A2M7T6C6"/>
<comment type="caution">
    <text evidence="2">The sequence shown here is derived from an EMBL/GenBank/DDBJ whole genome shotgun (WGS) entry which is preliminary data.</text>
</comment>
<proteinExistence type="predicted"/>
<evidence type="ECO:0000313" key="2">
    <source>
        <dbReference type="EMBL" id="PIZ36424.1"/>
    </source>
</evidence>
<keyword evidence="1" id="KW-1133">Transmembrane helix</keyword>
<protein>
    <recommendedName>
        <fullName evidence="4">Permease</fullName>
    </recommendedName>
</protein>
<evidence type="ECO:0008006" key="4">
    <source>
        <dbReference type="Google" id="ProtNLM"/>
    </source>
</evidence>
<gene>
    <name evidence="2" type="ORF">COY37_08530</name>
</gene>
<feature type="transmembrane region" description="Helical" evidence="1">
    <location>
        <begin position="139"/>
        <end position="159"/>
    </location>
</feature>
<feature type="transmembrane region" description="Helical" evidence="1">
    <location>
        <begin position="107"/>
        <end position="127"/>
    </location>
</feature>
<evidence type="ECO:0000313" key="3">
    <source>
        <dbReference type="Proteomes" id="UP000230956"/>
    </source>
</evidence>
<reference evidence="3" key="1">
    <citation type="submission" date="2017-09" db="EMBL/GenBank/DDBJ databases">
        <title>Depth-based differentiation of microbial function through sediment-hosted aquifers and enrichment of novel symbionts in the deep terrestrial subsurface.</title>
        <authorList>
            <person name="Probst A.J."/>
            <person name="Ladd B."/>
            <person name="Jarett J.K."/>
            <person name="Geller-Mcgrath D.E."/>
            <person name="Sieber C.M.K."/>
            <person name="Emerson J.B."/>
            <person name="Anantharaman K."/>
            <person name="Thomas B.C."/>
            <person name="Malmstrom R."/>
            <person name="Stieglmeier M."/>
            <person name="Klingl A."/>
            <person name="Woyke T."/>
            <person name="Ryan C.M."/>
            <person name="Banfield J.F."/>
        </authorList>
    </citation>
    <scope>NUCLEOTIDE SEQUENCE [LARGE SCALE GENOMIC DNA]</scope>
</reference>